<keyword evidence="2" id="KW-1185">Reference proteome</keyword>
<protein>
    <submittedName>
        <fullName evidence="1">Uncharacterized protein</fullName>
    </submittedName>
</protein>
<evidence type="ECO:0000313" key="2">
    <source>
        <dbReference type="Proteomes" id="UP001227268"/>
    </source>
</evidence>
<gene>
    <name evidence="1" type="ORF">QFC21_006038</name>
</gene>
<organism evidence="1 2">
    <name type="scientific">Naganishia friedmannii</name>
    <dbReference type="NCBI Taxonomy" id="89922"/>
    <lineage>
        <taxon>Eukaryota</taxon>
        <taxon>Fungi</taxon>
        <taxon>Dikarya</taxon>
        <taxon>Basidiomycota</taxon>
        <taxon>Agaricomycotina</taxon>
        <taxon>Tremellomycetes</taxon>
        <taxon>Filobasidiales</taxon>
        <taxon>Filobasidiaceae</taxon>
        <taxon>Naganishia</taxon>
    </lineage>
</organism>
<dbReference type="Proteomes" id="UP001227268">
    <property type="component" value="Unassembled WGS sequence"/>
</dbReference>
<dbReference type="EMBL" id="JASBWT010000025">
    <property type="protein sequence ID" value="KAJ9094498.1"/>
    <property type="molecule type" value="Genomic_DNA"/>
</dbReference>
<comment type="caution">
    <text evidence="1">The sequence shown here is derived from an EMBL/GenBank/DDBJ whole genome shotgun (WGS) entry which is preliminary data.</text>
</comment>
<proteinExistence type="predicted"/>
<name>A0ACC2V5V7_9TREE</name>
<reference evidence="1" key="1">
    <citation type="submission" date="2023-04" db="EMBL/GenBank/DDBJ databases">
        <title>Draft Genome sequencing of Naganishia species isolated from polar environments using Oxford Nanopore Technology.</title>
        <authorList>
            <person name="Leo P."/>
            <person name="Venkateswaran K."/>
        </authorList>
    </citation>
    <scope>NUCLEOTIDE SEQUENCE</scope>
    <source>
        <strain evidence="1">MNA-CCFEE 5423</strain>
    </source>
</reference>
<evidence type="ECO:0000313" key="1">
    <source>
        <dbReference type="EMBL" id="KAJ9094498.1"/>
    </source>
</evidence>
<sequence>MALAKSALTGPYSMRALSSTSLQPSLLALQYRSLSSSPILQNTKSSSKSTTSFTRAKPVSSEVVPYASTSTSTTAQSSGTTPARTGYNAVAKAESKLAKQQKGMSRQMPGMSLENQDQPLADPYILPPLHQVGIMRVGGIIPSIKYIYTRLRRYFRLKLMAMSSIVEKEPIIASIYTSPEFTSLPWYKRFIRNFNRITPTASIQPLSNHLAEVWEQWNKAQATGDVNTIRQISVSQALETAKNRAQHQIGGGTVMTWNVDRYITKPKAIDARVLQVDSTGQTTLAQVIVKLETDQTLTIKPRSRAPQTLRSTATEYYAFEKLLSNAEAKWKIKRKLQPYSGGELPSDLM</sequence>
<accession>A0ACC2V5V7</accession>